<accession>A0AAP9MTL7</accession>
<dbReference type="EMBL" id="CP050951">
    <property type="protein sequence ID" value="QJQ07867.1"/>
    <property type="molecule type" value="Genomic_DNA"/>
</dbReference>
<sequence length="45" mass="5023">MRLQILQTLMAIDTLLKDVLTRLPTQKASALAELPPHNWEPAGKV</sequence>
<protein>
    <recommendedName>
        <fullName evidence="3">Transposase</fullName>
    </recommendedName>
</protein>
<dbReference type="Proteomes" id="UP000076857">
    <property type="component" value="Chromosome"/>
</dbReference>
<gene>
    <name evidence="1" type="ORF">A3L25_019785</name>
</gene>
<evidence type="ECO:0008006" key="3">
    <source>
        <dbReference type="Google" id="ProtNLM"/>
    </source>
</evidence>
<proteinExistence type="predicted"/>
<name>A0AAP9MTL7_PSEPU</name>
<reference evidence="1 2" key="1">
    <citation type="submission" date="2016-04" db="EMBL/GenBank/DDBJ databases">
        <authorList>
            <person name="Qiu J."/>
        </authorList>
    </citation>
    <scope>NUCLEOTIDE SEQUENCE [LARGE SCALE GENOMIC DNA]</scope>
    <source>
        <strain evidence="1 2">JQ581</strain>
    </source>
</reference>
<evidence type="ECO:0000313" key="1">
    <source>
        <dbReference type="EMBL" id="QJQ07867.1"/>
    </source>
</evidence>
<dbReference type="AlphaFoldDB" id="A0AAP9MTL7"/>
<evidence type="ECO:0000313" key="2">
    <source>
        <dbReference type="Proteomes" id="UP000076857"/>
    </source>
</evidence>
<reference evidence="1 2" key="2">
    <citation type="submission" date="2020-04" db="EMBL/GenBank/DDBJ databases">
        <title>Complete genome sequence of Pseudomonas putida strain JQ581.</title>
        <authorList>
            <person name="Mu Y."/>
        </authorList>
    </citation>
    <scope>NUCLEOTIDE SEQUENCE [LARGE SCALE GENOMIC DNA]</scope>
    <source>
        <strain evidence="1 2">JQ581</strain>
    </source>
</reference>
<dbReference type="RefSeq" id="WP_169725082.1">
    <property type="nucleotide sequence ID" value="NZ_CP050951.1"/>
</dbReference>
<organism evidence="1 2">
    <name type="scientific">Pseudomonas putida</name>
    <name type="common">Arthrobacter siderocapsulatus</name>
    <dbReference type="NCBI Taxonomy" id="303"/>
    <lineage>
        <taxon>Bacteria</taxon>
        <taxon>Pseudomonadati</taxon>
        <taxon>Pseudomonadota</taxon>
        <taxon>Gammaproteobacteria</taxon>
        <taxon>Pseudomonadales</taxon>
        <taxon>Pseudomonadaceae</taxon>
        <taxon>Pseudomonas</taxon>
    </lineage>
</organism>